<evidence type="ECO:0000313" key="3">
    <source>
        <dbReference type="Proteomes" id="UP000243540"/>
    </source>
</evidence>
<evidence type="ECO:0008006" key="4">
    <source>
        <dbReference type="Google" id="ProtNLM"/>
    </source>
</evidence>
<comment type="caution">
    <text evidence="2">The sequence shown here is derived from an EMBL/GenBank/DDBJ whole genome shotgun (WGS) entry which is preliminary data.</text>
</comment>
<protein>
    <recommendedName>
        <fullName evidence="4">Peptide ABC transporter permease</fullName>
    </recommendedName>
</protein>
<organism evidence="2 3">
    <name type="scientific">Alloscardovia macacae</name>
    <dbReference type="NCBI Taxonomy" id="1160091"/>
    <lineage>
        <taxon>Bacteria</taxon>
        <taxon>Bacillati</taxon>
        <taxon>Actinomycetota</taxon>
        <taxon>Actinomycetes</taxon>
        <taxon>Bifidobacteriales</taxon>
        <taxon>Bifidobacteriaceae</taxon>
        <taxon>Alloscardovia</taxon>
    </lineage>
</organism>
<name>A0A1Y2T0B4_9BIFI</name>
<evidence type="ECO:0000256" key="1">
    <source>
        <dbReference type="SAM" id="MobiDB-lite"/>
    </source>
</evidence>
<dbReference type="EMBL" id="NEKC01000021">
    <property type="protein sequence ID" value="OTA28188.1"/>
    <property type="molecule type" value="Genomic_DNA"/>
</dbReference>
<dbReference type="RefSeq" id="WP_086107153.1">
    <property type="nucleotide sequence ID" value="NZ_NEKB01000021.1"/>
</dbReference>
<dbReference type="OrthoDB" id="5189092at2"/>
<dbReference type="AlphaFoldDB" id="A0A1Y2T0B4"/>
<proteinExistence type="predicted"/>
<sequence>MNAQNRRTPSRRTYAVRRAVALVILLAVLAALGWGVAALASRGRTAPSAASTASTSQKKVNSSSSSSGTFRSQKAKDSGIPDCSANDMSVTLSADQSTIYGGGTLNLTKKFEHKGSTDCLVDTSDASMVVVISNSQGVQVWRSDACPAEASSILLGQNDTYEKTTAWNGVISNTAVDDTISSRATVNTSGHGCMNAGEQAPYAQSGDYTAQLVDVNDDSVKSDLVHFSIG</sequence>
<feature type="region of interest" description="Disordered" evidence="1">
    <location>
        <begin position="46"/>
        <end position="82"/>
    </location>
</feature>
<dbReference type="STRING" id="1160091.B9T39_07270"/>
<evidence type="ECO:0000313" key="2">
    <source>
        <dbReference type="EMBL" id="OTA28188.1"/>
    </source>
</evidence>
<accession>A0A1Y2T0B4</accession>
<reference evidence="2 3" key="1">
    <citation type="submission" date="2017-04" db="EMBL/GenBank/DDBJ databases">
        <title>Draft genome sequences of Alloscardovia macacae UMA81211 and UMA81212 isolated from the feces of a rhesus macaque (Macaca mulatta).</title>
        <authorList>
            <person name="Albert K."/>
            <person name="Sela D.A."/>
        </authorList>
    </citation>
    <scope>NUCLEOTIDE SEQUENCE [LARGE SCALE GENOMIC DNA]</scope>
    <source>
        <strain evidence="2 3">UMA81212</strain>
    </source>
</reference>
<feature type="compositionally biased region" description="Low complexity" evidence="1">
    <location>
        <begin position="46"/>
        <end position="67"/>
    </location>
</feature>
<gene>
    <name evidence="2" type="ORF">B9T39_07270</name>
</gene>
<dbReference type="Proteomes" id="UP000243540">
    <property type="component" value="Unassembled WGS sequence"/>
</dbReference>